<dbReference type="AlphaFoldDB" id="A0A5E6ME80"/>
<dbReference type="EMBL" id="CABFVA020000068">
    <property type="protein sequence ID" value="VVM06561.1"/>
    <property type="molecule type" value="Genomic_DNA"/>
</dbReference>
<reference evidence="1 2" key="1">
    <citation type="submission" date="2019-09" db="EMBL/GenBank/DDBJ databases">
        <authorList>
            <person name="Cremers G."/>
        </authorList>
    </citation>
    <scope>NUCLEOTIDE SEQUENCE [LARGE SCALE GENOMIC DNA]</scope>
    <source>
        <strain evidence="1">4A</strain>
    </source>
</reference>
<dbReference type="RefSeq" id="WP_142660124.1">
    <property type="nucleotide sequence ID" value="NZ_CABFVA020000068.1"/>
</dbReference>
<keyword evidence="2" id="KW-1185">Reference proteome</keyword>
<dbReference type="Proteomes" id="UP000334923">
    <property type="component" value="Unassembled WGS sequence"/>
</dbReference>
<evidence type="ECO:0000313" key="2">
    <source>
        <dbReference type="Proteomes" id="UP000334923"/>
    </source>
</evidence>
<proteinExistence type="predicted"/>
<accession>A0A5E6ME80</accession>
<evidence type="ECO:0000313" key="1">
    <source>
        <dbReference type="EMBL" id="VVM06561.1"/>
    </source>
</evidence>
<organism evidence="1 2">
    <name type="scientific">Methylacidimicrobium tartarophylax</name>
    <dbReference type="NCBI Taxonomy" id="1041768"/>
    <lineage>
        <taxon>Bacteria</taxon>
        <taxon>Pseudomonadati</taxon>
        <taxon>Verrucomicrobiota</taxon>
        <taxon>Methylacidimicrobium</taxon>
    </lineage>
</organism>
<sequence length="486" mass="54954">MPNRILTSHEKALETNLDQKIYGTIAEIGGGQEVARWFFTVGGAAGTVAKSMSAYDMTFSDAIYGPTERYVSRDRLVAMLDHEYDLLLERLSQKRGDETRFFVFADTVAIRGFQPRSECHGWLGVRFQHEPLAKPSEVILHIRLLDKERVRQQEALGIVGVNLLYSICYLWADPYRLLESLLDNLDSARLEIDLVCARGPAFEQCDNRLLNLHLIVLGMSRVILFDPTGQPRQPGELLRRKSMLIERGEFAPVTRMHMDMLQLAREKFLQDPSIERFAKIELLEITTKNLLLPDGKINSRDFLQRVDLLCTIGYHVLISNYAEFYEISAYLARYAEGLVGVVLGIPLLEQLFSERYYSYVEGGILEAMGRLFKKNVKLYVYPTRKRSDGGLRTVEQLALEGPLGHLYAYLQETGRIETLSPRNPPDASFSPRQVGALIRSGDPAWESYVPVRAAQLIREKGLFGYEKNPLGAAASQASKGEPTTLT</sequence>
<protein>
    <recommendedName>
        <fullName evidence="3">Nicotinate-nucleotide adenylyltransferase</fullName>
    </recommendedName>
</protein>
<evidence type="ECO:0008006" key="3">
    <source>
        <dbReference type="Google" id="ProtNLM"/>
    </source>
</evidence>
<dbReference type="OrthoDB" id="179386at2"/>
<gene>
    <name evidence="1" type="ORF">MAMT_01271</name>
</gene>
<name>A0A5E6ME80_9BACT</name>